<evidence type="ECO:0000313" key="5">
    <source>
        <dbReference type="WormBase" id="Y51H7C.13b"/>
    </source>
</evidence>
<feature type="compositionally biased region" description="Gly residues" evidence="1">
    <location>
        <begin position="53"/>
        <end position="67"/>
    </location>
</feature>
<evidence type="ECO:0007829" key="6">
    <source>
        <dbReference type="PeptideAtlas" id="A0A7R9SVJ0"/>
    </source>
</evidence>
<feature type="region of interest" description="Disordered" evidence="1">
    <location>
        <begin position="118"/>
        <end position="177"/>
    </location>
</feature>
<protein>
    <submittedName>
        <fullName evidence="3">CC domain-containing protein</fullName>
    </submittedName>
</protein>
<dbReference type="InParanoid" id="A0A7R9SVJ0"/>
<evidence type="ECO:0000313" key="4">
    <source>
        <dbReference type="Proteomes" id="UP000001940"/>
    </source>
</evidence>
<dbReference type="WormBase" id="Y51H7C.13b">
    <property type="protein sequence ID" value="CE22357"/>
    <property type="gene ID" value="WBGene00021791"/>
</dbReference>
<dbReference type="EMBL" id="BX284602">
    <property type="protein sequence ID" value="CAD8118704.1"/>
    <property type="molecule type" value="Genomic_DNA"/>
</dbReference>
<dbReference type="Proteomes" id="UP000001940">
    <property type="component" value="Chromosome II"/>
</dbReference>
<feature type="compositionally biased region" description="Pro residues" evidence="1">
    <location>
        <begin position="332"/>
        <end position="343"/>
    </location>
</feature>
<keyword evidence="6" id="KW-1267">Proteomics identification</keyword>
<feature type="chain" id="PRO_5030924667" evidence="2">
    <location>
        <begin position="18"/>
        <end position="393"/>
    </location>
</feature>
<gene>
    <name evidence="3" type="ORF">CELE_Y51H7C.13</name>
    <name evidence="3 5" type="ORF">Y51H7C.13</name>
</gene>
<feature type="region of interest" description="Disordered" evidence="1">
    <location>
        <begin position="223"/>
        <end position="246"/>
    </location>
</feature>
<dbReference type="FunCoup" id="A0A7R9SVJ0">
    <property type="interactions" value="1522"/>
</dbReference>
<accession>A0A7R9SVJ0</accession>
<dbReference type="SMR" id="A0A7R9SVJ0"/>
<dbReference type="OrthoDB" id="5877900at2759"/>
<feature type="compositionally biased region" description="Pro residues" evidence="1">
    <location>
        <begin position="150"/>
        <end position="167"/>
    </location>
</feature>
<feature type="region of interest" description="Disordered" evidence="1">
    <location>
        <begin position="36"/>
        <end position="67"/>
    </location>
</feature>
<feature type="signal peptide" evidence="2">
    <location>
        <begin position="1"/>
        <end position="17"/>
    </location>
</feature>
<organism evidence="3 4">
    <name type="scientific">Caenorhabditis elegans</name>
    <dbReference type="NCBI Taxonomy" id="6239"/>
    <lineage>
        <taxon>Eukaryota</taxon>
        <taxon>Metazoa</taxon>
        <taxon>Ecdysozoa</taxon>
        <taxon>Nematoda</taxon>
        <taxon>Chromadorea</taxon>
        <taxon>Rhabditida</taxon>
        <taxon>Rhabditina</taxon>
        <taxon>Rhabditomorpha</taxon>
        <taxon>Rhabditoidea</taxon>
        <taxon>Rhabditidae</taxon>
        <taxon>Peloderinae</taxon>
        <taxon>Caenorhabditis</taxon>
    </lineage>
</organism>
<reference evidence="3 4" key="1">
    <citation type="journal article" date="1998" name="Science">
        <title>Genome sequence of the nematode C. elegans: a platform for investigating biology.</title>
        <authorList>
            <consortium name="The C. elegans sequencing consortium"/>
            <person name="Sulson J.E."/>
            <person name="Waterston R."/>
        </authorList>
    </citation>
    <scope>NUCLEOTIDE SEQUENCE [LARGE SCALE GENOMIC DNA]</scope>
    <source>
        <strain evidence="3 4">Bristol N2</strain>
    </source>
</reference>
<proteinExistence type="evidence at protein level"/>
<name>A0A7R9SVJ0_CAEEL</name>
<dbReference type="AGR" id="WB:WBGene00021791"/>
<evidence type="ECO:0000256" key="2">
    <source>
        <dbReference type="SAM" id="SignalP"/>
    </source>
</evidence>
<keyword evidence="4" id="KW-1185">Reference proteome</keyword>
<feature type="compositionally biased region" description="Pro residues" evidence="1">
    <location>
        <begin position="124"/>
        <end position="137"/>
    </location>
</feature>
<dbReference type="AlphaFoldDB" id="A0A7R9SVJ0"/>
<feature type="compositionally biased region" description="Low complexity" evidence="1">
    <location>
        <begin position="138"/>
        <end position="149"/>
    </location>
</feature>
<evidence type="ECO:0000256" key="1">
    <source>
        <dbReference type="SAM" id="MobiDB-lite"/>
    </source>
</evidence>
<keyword evidence="2" id="KW-0732">Signal</keyword>
<evidence type="ECO:0000313" key="3">
    <source>
        <dbReference type="EMBL" id="CAD8118704.1"/>
    </source>
</evidence>
<feature type="region of interest" description="Disordered" evidence="1">
    <location>
        <begin position="332"/>
        <end position="355"/>
    </location>
</feature>
<sequence>MLHNSFLLSVLIGCSLASFIAPHYVGYGYYQTGPQNPDGSGVNPPGVSPNFGTGTGTIDGNGNGNGITGTTARPIRIVRVGPNGRLIVTNCSVCRLCCVGRNISYRIEDGTTAVVPPAVSGTSPPAPVDQKPPPCIPPTTTTTTTTTTRPPCPYPPATNTPPAPEPTLPYDSYGTPPPPPTTTQGYVHLPPTYVIPKITTTTETTTTTKATIPDFYLIPEYTTQPPATWPPVENTTPEQPTVPTPGPSRECCYIDLRTLQATVSCGVAIGTKCCHQSCSGTSQRQITLNYDIIARLFPNLPSQIQCSEAVRLGLVQSTEIQGVCTRYEPYPVPTENPPSPTNYPPEVTTGSPGGEVEIPTNGPVDAYVVQTTTSSAPILASLLTFVVATVLCL</sequence>